<evidence type="ECO:0000313" key="1">
    <source>
        <dbReference type="EMBL" id="MPM62993.1"/>
    </source>
</evidence>
<reference evidence="1" key="1">
    <citation type="submission" date="2019-08" db="EMBL/GenBank/DDBJ databases">
        <authorList>
            <person name="Kucharzyk K."/>
            <person name="Murdoch R.W."/>
            <person name="Higgins S."/>
            <person name="Loffler F."/>
        </authorList>
    </citation>
    <scope>NUCLEOTIDE SEQUENCE</scope>
</reference>
<dbReference type="AlphaFoldDB" id="A0A645BIG9"/>
<comment type="caution">
    <text evidence="1">The sequence shown here is derived from an EMBL/GenBank/DDBJ whole genome shotgun (WGS) entry which is preliminary data.</text>
</comment>
<name>A0A645BIG9_9ZZZZ</name>
<accession>A0A645BIG9</accession>
<protein>
    <submittedName>
        <fullName evidence="1">Uncharacterized protein</fullName>
    </submittedName>
</protein>
<gene>
    <name evidence="1" type="ORF">SDC9_109871</name>
</gene>
<sequence>MEVWGKNPGIFVDGPVLYNMACLALDLHNPFETLFEKIDLQVE</sequence>
<dbReference type="EMBL" id="VSSQ01019161">
    <property type="protein sequence ID" value="MPM62993.1"/>
    <property type="molecule type" value="Genomic_DNA"/>
</dbReference>
<proteinExistence type="predicted"/>
<organism evidence="1">
    <name type="scientific">bioreactor metagenome</name>
    <dbReference type="NCBI Taxonomy" id="1076179"/>
    <lineage>
        <taxon>unclassified sequences</taxon>
        <taxon>metagenomes</taxon>
        <taxon>ecological metagenomes</taxon>
    </lineage>
</organism>